<dbReference type="EMBL" id="MTBM01000013">
    <property type="protein sequence ID" value="OSI09467.1"/>
    <property type="molecule type" value="Genomic_DNA"/>
</dbReference>
<dbReference type="Pfam" id="PF09864">
    <property type="entry name" value="MliC"/>
    <property type="match status" value="1"/>
</dbReference>
<proteinExistence type="predicted"/>
<feature type="compositionally biased region" description="Basic and acidic residues" evidence="5">
    <location>
        <begin position="36"/>
        <end position="46"/>
    </location>
</feature>
<dbReference type="PROSITE" id="PS51257">
    <property type="entry name" value="PROKAR_LIPOPROTEIN"/>
    <property type="match status" value="1"/>
</dbReference>
<dbReference type="InterPro" id="IPR036328">
    <property type="entry name" value="MliC_sf"/>
</dbReference>
<evidence type="ECO:0000256" key="2">
    <source>
        <dbReference type="ARBA" id="ARBA00023136"/>
    </source>
</evidence>
<feature type="signal peptide" evidence="6">
    <location>
        <begin position="1"/>
        <end position="20"/>
    </location>
</feature>
<dbReference type="InterPro" id="IPR018660">
    <property type="entry name" value="MliC"/>
</dbReference>
<dbReference type="RefSeq" id="WP_085364101.1">
    <property type="nucleotide sequence ID" value="NZ_LT906434.1"/>
</dbReference>
<keyword evidence="4 9" id="KW-0449">Lipoprotein</keyword>
<reference evidence="9 11" key="2">
    <citation type="submission" date="2017-06" db="EMBL/GenBank/DDBJ databases">
        <authorList>
            <consortium name="Pathogen Informatics"/>
        </authorList>
    </citation>
    <scope>NUCLEOTIDE SEQUENCE [LARGE SCALE GENOMIC DNA]</scope>
    <source>
        <strain evidence="9 11">NCTC12230</strain>
    </source>
</reference>
<dbReference type="Proteomes" id="UP000215033">
    <property type="component" value="Chromosome 1"/>
</dbReference>
<sequence>MKFVKLLAPAAAALILAACASDGRQPHDHGHHGHDHSHGHSHDHGHAHGAASNFSCQNGFTVKVSRMGTDRISVNYGLQDQRMSANLESAVSGSGERYVSRDKKTEWHQKGNQAFLSFTDRYGNVTETSCNSSK</sequence>
<keyword evidence="1 6" id="KW-0732">Signal</keyword>
<feature type="domain" description="C-type lysozyme inhibitor" evidence="7">
    <location>
        <begin position="54"/>
        <end position="122"/>
    </location>
</feature>
<evidence type="ECO:0000259" key="7">
    <source>
        <dbReference type="Pfam" id="PF09864"/>
    </source>
</evidence>
<dbReference type="KEGG" id="nzo:SAMEA4504057_0734"/>
<feature type="chain" id="PRO_5044287662" evidence="6">
    <location>
        <begin position="21"/>
        <end position="134"/>
    </location>
</feature>
<reference evidence="8 10" key="1">
    <citation type="submission" date="2017-01" db="EMBL/GenBank/DDBJ databases">
        <authorList>
            <person name="Wolfgang W.J."/>
            <person name="Cole J."/>
            <person name="Wroblewski D."/>
            <person name="Mcginnis J."/>
            <person name="Musser K.A."/>
        </authorList>
    </citation>
    <scope>NUCLEOTIDE SEQUENCE [LARGE SCALE GENOMIC DNA]</scope>
    <source>
        <strain evidence="8 10">DSM 21643</strain>
    </source>
</reference>
<keyword evidence="2" id="KW-0472">Membrane</keyword>
<evidence type="ECO:0000256" key="5">
    <source>
        <dbReference type="SAM" id="MobiDB-lite"/>
    </source>
</evidence>
<dbReference type="Gene3D" id="2.40.128.200">
    <property type="match status" value="1"/>
</dbReference>
<dbReference type="EMBL" id="LT906434">
    <property type="protein sequence ID" value="SNU79246.1"/>
    <property type="molecule type" value="Genomic_DNA"/>
</dbReference>
<name>A0AB38DQ84_9NEIS</name>
<evidence type="ECO:0000256" key="6">
    <source>
        <dbReference type="SAM" id="SignalP"/>
    </source>
</evidence>
<keyword evidence="3" id="KW-0564">Palmitate</keyword>
<evidence type="ECO:0000313" key="10">
    <source>
        <dbReference type="Proteomes" id="UP000193466"/>
    </source>
</evidence>
<evidence type="ECO:0000256" key="4">
    <source>
        <dbReference type="ARBA" id="ARBA00023288"/>
    </source>
</evidence>
<gene>
    <name evidence="8" type="ORF">BWD10_09390</name>
    <name evidence="9" type="ORF">SAMEA4504057_00734</name>
</gene>
<dbReference type="SUPFAM" id="SSF141488">
    <property type="entry name" value="YdhA-like"/>
    <property type="match status" value="1"/>
</dbReference>
<evidence type="ECO:0000313" key="8">
    <source>
        <dbReference type="EMBL" id="OSI09467.1"/>
    </source>
</evidence>
<feature type="region of interest" description="Disordered" evidence="5">
    <location>
        <begin position="23"/>
        <end position="51"/>
    </location>
</feature>
<protein>
    <submittedName>
        <fullName evidence="9">Lipoprotein</fullName>
    </submittedName>
</protein>
<evidence type="ECO:0000313" key="11">
    <source>
        <dbReference type="Proteomes" id="UP000215033"/>
    </source>
</evidence>
<dbReference type="Proteomes" id="UP000193466">
    <property type="component" value="Unassembled WGS sequence"/>
</dbReference>
<evidence type="ECO:0000256" key="3">
    <source>
        <dbReference type="ARBA" id="ARBA00023139"/>
    </source>
</evidence>
<evidence type="ECO:0000313" key="9">
    <source>
        <dbReference type="EMBL" id="SNU79246.1"/>
    </source>
</evidence>
<accession>A0AB38DQ84</accession>
<dbReference type="AlphaFoldDB" id="A0AB38DQ84"/>
<evidence type="ECO:0000256" key="1">
    <source>
        <dbReference type="ARBA" id="ARBA00022729"/>
    </source>
</evidence>
<organism evidence="9 11">
    <name type="scientific">Neisseria zoodegmatis</name>
    <dbReference type="NCBI Taxonomy" id="326523"/>
    <lineage>
        <taxon>Bacteria</taxon>
        <taxon>Pseudomonadati</taxon>
        <taxon>Pseudomonadota</taxon>
        <taxon>Betaproteobacteria</taxon>
        <taxon>Neisseriales</taxon>
        <taxon>Neisseriaceae</taxon>
        <taxon>Neisseria</taxon>
    </lineage>
</organism>
<keyword evidence="10" id="KW-1185">Reference proteome</keyword>